<proteinExistence type="predicted"/>
<dbReference type="AlphaFoldDB" id="A0A0H2RUN8"/>
<dbReference type="InParanoid" id="A0A0H2RUN8"/>
<keyword evidence="1" id="KW-0812">Transmembrane</keyword>
<feature type="transmembrane region" description="Helical" evidence="1">
    <location>
        <begin position="96"/>
        <end position="115"/>
    </location>
</feature>
<keyword evidence="1" id="KW-1133">Transmembrane helix</keyword>
<accession>A0A0H2RUN8</accession>
<gene>
    <name evidence="2" type="ORF">SCHPADRAFT_268487</name>
</gene>
<dbReference type="EMBL" id="KQ085931">
    <property type="protein sequence ID" value="KLO15307.1"/>
    <property type="molecule type" value="Genomic_DNA"/>
</dbReference>
<reference evidence="2 3" key="1">
    <citation type="submission" date="2015-04" db="EMBL/GenBank/DDBJ databases">
        <title>Complete genome sequence of Schizopora paradoxa KUC8140, a cosmopolitan wood degrader in East Asia.</title>
        <authorList>
            <consortium name="DOE Joint Genome Institute"/>
            <person name="Min B."/>
            <person name="Park H."/>
            <person name="Jang Y."/>
            <person name="Kim J.-J."/>
            <person name="Kim K.H."/>
            <person name="Pangilinan J."/>
            <person name="Lipzen A."/>
            <person name="Riley R."/>
            <person name="Grigoriev I.V."/>
            <person name="Spatafora J.W."/>
            <person name="Choi I.-G."/>
        </authorList>
    </citation>
    <scope>NUCLEOTIDE SEQUENCE [LARGE SCALE GENOMIC DNA]</scope>
    <source>
        <strain evidence="2 3">KUC8140</strain>
    </source>
</reference>
<feature type="transmembrane region" description="Helical" evidence="1">
    <location>
        <begin position="35"/>
        <end position="58"/>
    </location>
</feature>
<evidence type="ECO:0000256" key="1">
    <source>
        <dbReference type="SAM" id="Phobius"/>
    </source>
</evidence>
<dbReference type="Proteomes" id="UP000053477">
    <property type="component" value="Unassembled WGS sequence"/>
</dbReference>
<feature type="transmembrane region" description="Helical" evidence="1">
    <location>
        <begin position="7"/>
        <end position="29"/>
    </location>
</feature>
<evidence type="ECO:0000313" key="2">
    <source>
        <dbReference type="EMBL" id="KLO15307.1"/>
    </source>
</evidence>
<keyword evidence="1" id="KW-0472">Membrane</keyword>
<keyword evidence="3" id="KW-1185">Reference proteome</keyword>
<sequence length="259" mass="28711">MTRYRFAFIFLCFILPVLVVPVGVLRLYVLETDLLLIYNIVGLFADSIFFIFIVAHAYRTRPTFRSPHATRPSSLGKLAGTGTDMISLMVTDSVKYYSLMVVLYVLSSTTFAIPVRICNGASEDCKSRLGIQDNLGIVTMTAILSGILAPRLLLNIRREYYISNEEGQGAAVQNARRSITWRVAAPGRPAGHVETFELLSSVSRDPSEEYSATPGEVCTPRTVNPEGVEISNHTYPNADVSGKAAEEVFRLMRIDEEHP</sequence>
<organism evidence="2 3">
    <name type="scientific">Schizopora paradoxa</name>
    <dbReference type="NCBI Taxonomy" id="27342"/>
    <lineage>
        <taxon>Eukaryota</taxon>
        <taxon>Fungi</taxon>
        <taxon>Dikarya</taxon>
        <taxon>Basidiomycota</taxon>
        <taxon>Agaricomycotina</taxon>
        <taxon>Agaricomycetes</taxon>
        <taxon>Hymenochaetales</taxon>
        <taxon>Schizoporaceae</taxon>
        <taxon>Schizopora</taxon>
    </lineage>
</organism>
<protein>
    <submittedName>
        <fullName evidence="2">Uncharacterized protein</fullName>
    </submittedName>
</protein>
<name>A0A0H2RUN8_9AGAM</name>
<feature type="transmembrane region" description="Helical" evidence="1">
    <location>
        <begin position="135"/>
        <end position="154"/>
    </location>
</feature>
<evidence type="ECO:0000313" key="3">
    <source>
        <dbReference type="Proteomes" id="UP000053477"/>
    </source>
</evidence>